<gene>
    <name evidence="1" type="ORF">CD175_02990</name>
</gene>
<sequence length="73" mass="7536">MGASLLATVVNDNACVLTERGALESIASRLAPTGEHSFRGEGASSLATGCVLLAQLFFASRVSPLSHPPPRDL</sequence>
<organism evidence="1 2">
    <name type="scientific">Pseudomonas laurylsulfatiphila</name>
    <dbReference type="NCBI Taxonomy" id="2011015"/>
    <lineage>
        <taxon>Bacteria</taxon>
        <taxon>Pseudomonadati</taxon>
        <taxon>Pseudomonadota</taxon>
        <taxon>Gammaproteobacteria</taxon>
        <taxon>Pseudomonadales</taxon>
        <taxon>Pseudomonadaceae</taxon>
        <taxon>Pseudomonas</taxon>
    </lineage>
</organism>
<dbReference type="EMBL" id="NIRS01000001">
    <property type="protein sequence ID" value="PPK40427.1"/>
    <property type="molecule type" value="Genomic_DNA"/>
</dbReference>
<name>A0A2S6FSM5_9PSED</name>
<accession>A0A2S6FSM5</accession>
<proteinExistence type="predicted"/>
<keyword evidence="2" id="KW-1185">Reference proteome</keyword>
<evidence type="ECO:0000313" key="2">
    <source>
        <dbReference type="Proteomes" id="UP000238541"/>
    </source>
</evidence>
<dbReference type="Proteomes" id="UP000238541">
    <property type="component" value="Unassembled WGS sequence"/>
</dbReference>
<comment type="caution">
    <text evidence="1">The sequence shown here is derived from an EMBL/GenBank/DDBJ whole genome shotgun (WGS) entry which is preliminary data.</text>
</comment>
<protein>
    <submittedName>
        <fullName evidence="1">Uncharacterized protein</fullName>
    </submittedName>
</protein>
<evidence type="ECO:0000313" key="1">
    <source>
        <dbReference type="EMBL" id="PPK40427.1"/>
    </source>
</evidence>
<dbReference type="AlphaFoldDB" id="A0A2S6FSM5"/>
<reference evidence="2" key="1">
    <citation type="submission" date="2017-06" db="EMBL/GenBank/DDBJ databases">
        <authorList>
            <person name="Furmanczyk E.M."/>
        </authorList>
    </citation>
    <scope>NUCLEOTIDE SEQUENCE [LARGE SCALE GENOMIC DNA]</scope>
    <source>
        <strain evidence="2">AP3_16</strain>
    </source>
</reference>